<dbReference type="RefSeq" id="WP_194978760.1">
    <property type="nucleotide sequence ID" value="NZ_JADMKS010000010.1"/>
</dbReference>
<sequence length="339" mass="37853">MKTTLPLTSSMFTETPRVLLTHSRFKVTLFRYASGIEAVRLENERGAVIVLPYYGQMIWDASFDGRTLTMGNGFKQPLPGKDIIDTYGCFAFHSGLLANGCPAPEDDHPLHGEMSCAKMDSAWLELDDESLTLRGEVEYIKGFGHHYRATPAVTLLAERPRLRISMAVTNLAGKNMPLQYMCHMNYAWVANGVFSQSIPDDAFVLRTSIPAHVHPTPIWLDYTRQLASAPSSFDGLNRPEMCDPEIVFFADNLSQYGEKVSFSVTSPEGYGFSTQFDTRQFSHATRWILNNADQQVAAFVLPATCRPEGFLAAKQADTLLNLEPGETRFFEVETGMIEP</sequence>
<dbReference type="InterPro" id="IPR027839">
    <property type="entry name" value="DUF4432"/>
</dbReference>
<dbReference type="GO" id="GO:0005975">
    <property type="term" value="P:carbohydrate metabolic process"/>
    <property type="evidence" value="ECO:0007669"/>
    <property type="project" value="InterPro"/>
</dbReference>
<dbReference type="Proteomes" id="UP000705283">
    <property type="component" value="Unassembled WGS sequence"/>
</dbReference>
<accession>A0AA40X5W1</accession>
<dbReference type="Gene3D" id="2.70.98.10">
    <property type="match status" value="1"/>
</dbReference>
<evidence type="ECO:0000313" key="2">
    <source>
        <dbReference type="Proteomes" id="UP000705283"/>
    </source>
</evidence>
<dbReference type="InterPro" id="IPR011013">
    <property type="entry name" value="Gal_mutarotase_sf_dom"/>
</dbReference>
<gene>
    <name evidence="1" type="ORF">ITX54_21475</name>
</gene>
<reference evidence="1" key="2">
    <citation type="submission" date="2022-09" db="EMBL/GenBank/DDBJ databases">
        <title>Rouxiella aceris sp. nov., isolated from tree sap and emended description of the genus Rhouxiella.</title>
        <authorList>
            <person name="Kim I.S."/>
        </authorList>
    </citation>
    <scope>NUCLEOTIDE SEQUENCE</scope>
    <source>
        <strain evidence="1">SAP-2</strain>
    </source>
</reference>
<proteinExistence type="predicted"/>
<name>A0AA40X5W1_9GAMM</name>
<dbReference type="SUPFAM" id="SSF74650">
    <property type="entry name" value="Galactose mutarotase-like"/>
    <property type="match status" value="1"/>
</dbReference>
<dbReference type="EMBL" id="JADMKS010000010">
    <property type="protein sequence ID" value="MBF6639236.1"/>
    <property type="molecule type" value="Genomic_DNA"/>
</dbReference>
<organism evidence="1 2">
    <name type="scientific">Rouxiella silvae</name>
    <dbReference type="NCBI Taxonomy" id="1646373"/>
    <lineage>
        <taxon>Bacteria</taxon>
        <taxon>Pseudomonadati</taxon>
        <taxon>Pseudomonadota</taxon>
        <taxon>Gammaproteobacteria</taxon>
        <taxon>Enterobacterales</taxon>
        <taxon>Yersiniaceae</taxon>
        <taxon>Rouxiella</taxon>
    </lineage>
</organism>
<evidence type="ECO:0000313" key="1">
    <source>
        <dbReference type="EMBL" id="MBF6639236.1"/>
    </source>
</evidence>
<dbReference type="GO" id="GO:0030246">
    <property type="term" value="F:carbohydrate binding"/>
    <property type="evidence" value="ECO:0007669"/>
    <property type="project" value="InterPro"/>
</dbReference>
<dbReference type="AlphaFoldDB" id="A0AA40X5W1"/>
<comment type="caution">
    <text evidence="1">The sequence shown here is derived from an EMBL/GenBank/DDBJ whole genome shotgun (WGS) entry which is preliminary data.</text>
</comment>
<dbReference type="Pfam" id="PF14486">
    <property type="entry name" value="DUF4432"/>
    <property type="match status" value="1"/>
</dbReference>
<dbReference type="CDD" id="cd09269">
    <property type="entry name" value="deoxyribose_mutarotase"/>
    <property type="match status" value="1"/>
</dbReference>
<dbReference type="GO" id="GO:0003824">
    <property type="term" value="F:catalytic activity"/>
    <property type="evidence" value="ECO:0007669"/>
    <property type="project" value="InterPro"/>
</dbReference>
<protein>
    <submittedName>
        <fullName evidence="1">Aldose 1-epimerase family protein</fullName>
    </submittedName>
</protein>
<dbReference type="InterPro" id="IPR014718">
    <property type="entry name" value="GH-type_carb-bd"/>
</dbReference>
<reference evidence="1" key="1">
    <citation type="submission" date="2020-11" db="EMBL/GenBank/DDBJ databases">
        <authorList>
            <person name="Lee S.D."/>
        </authorList>
    </citation>
    <scope>NUCLEOTIDE SEQUENCE</scope>
    <source>
        <strain evidence="1">SAP-2</strain>
    </source>
</reference>